<name>A0A9P1GML0_9DINO</name>
<evidence type="ECO:0000313" key="2">
    <source>
        <dbReference type="EMBL" id="CAI4017607.1"/>
    </source>
</evidence>
<dbReference type="Proteomes" id="UP001152797">
    <property type="component" value="Unassembled WGS sequence"/>
</dbReference>
<feature type="compositionally biased region" description="Polar residues" evidence="1">
    <location>
        <begin position="207"/>
        <end position="219"/>
    </location>
</feature>
<gene>
    <name evidence="2" type="ORF">C1SCF055_LOCUS42238</name>
</gene>
<dbReference type="EMBL" id="CAMXCT010006645">
    <property type="protein sequence ID" value="CAI4017607.1"/>
    <property type="molecule type" value="Genomic_DNA"/>
</dbReference>
<evidence type="ECO:0000313" key="4">
    <source>
        <dbReference type="Proteomes" id="UP001152797"/>
    </source>
</evidence>
<evidence type="ECO:0000256" key="1">
    <source>
        <dbReference type="SAM" id="MobiDB-lite"/>
    </source>
</evidence>
<accession>A0A9P1GML0</accession>
<evidence type="ECO:0000313" key="3">
    <source>
        <dbReference type="EMBL" id="CAL4804919.1"/>
    </source>
</evidence>
<dbReference type="OrthoDB" id="422463at2759"/>
<proteinExistence type="predicted"/>
<keyword evidence="4" id="KW-1185">Reference proteome</keyword>
<dbReference type="EMBL" id="CAMXCT030006645">
    <property type="protein sequence ID" value="CAL4804919.1"/>
    <property type="molecule type" value="Genomic_DNA"/>
</dbReference>
<comment type="caution">
    <text evidence="2">The sequence shown here is derived from an EMBL/GenBank/DDBJ whole genome shotgun (WGS) entry which is preliminary data.</text>
</comment>
<organism evidence="2">
    <name type="scientific">Cladocopium goreaui</name>
    <dbReference type="NCBI Taxonomy" id="2562237"/>
    <lineage>
        <taxon>Eukaryota</taxon>
        <taxon>Sar</taxon>
        <taxon>Alveolata</taxon>
        <taxon>Dinophyceae</taxon>
        <taxon>Suessiales</taxon>
        <taxon>Symbiodiniaceae</taxon>
        <taxon>Cladocopium</taxon>
    </lineage>
</organism>
<reference evidence="3 4" key="2">
    <citation type="submission" date="2024-05" db="EMBL/GenBank/DDBJ databases">
        <authorList>
            <person name="Chen Y."/>
            <person name="Shah S."/>
            <person name="Dougan E. K."/>
            <person name="Thang M."/>
            <person name="Chan C."/>
        </authorList>
    </citation>
    <scope>NUCLEOTIDE SEQUENCE [LARGE SCALE GENOMIC DNA]</scope>
</reference>
<dbReference type="AlphaFoldDB" id="A0A9P1GML0"/>
<feature type="region of interest" description="Disordered" evidence="1">
    <location>
        <begin position="58"/>
        <end position="81"/>
    </location>
</feature>
<reference evidence="2" key="1">
    <citation type="submission" date="2022-10" db="EMBL/GenBank/DDBJ databases">
        <authorList>
            <person name="Chen Y."/>
            <person name="Dougan E. K."/>
            <person name="Chan C."/>
            <person name="Rhodes N."/>
            <person name="Thang M."/>
        </authorList>
    </citation>
    <scope>NUCLEOTIDE SEQUENCE</scope>
</reference>
<sequence>MRKKEANPRFEEDDRFEALLYGNGWLDCWGQRGSSDNDSLHPLLRHYFDHRGIESSYRQRPTADHPWLQTLPPRTPQRPSARTLKTKIINRATMAPKPPDPDAPPKSIPWGVRCLRYGGDYQAHHYLPKSHKIPWVYDHNRSESEDNEVMNLLLRHYFDADGIESSFRNRGRQFGRPVRSVFGRQFKQPDQKLAAVASLASLSTATPGDQSMQESQSEPSLRERRPK</sequence>
<feature type="region of interest" description="Disordered" evidence="1">
    <location>
        <begin position="203"/>
        <end position="227"/>
    </location>
</feature>
<protein>
    <submittedName>
        <fullName evidence="2">Uncharacterized protein</fullName>
    </submittedName>
</protein>
<dbReference type="EMBL" id="CAMXCT020006645">
    <property type="protein sequence ID" value="CAL1170982.1"/>
    <property type="molecule type" value="Genomic_DNA"/>
</dbReference>